<protein>
    <submittedName>
        <fullName evidence="2">Uncharacterized protein</fullName>
    </submittedName>
</protein>
<dbReference type="EMBL" id="CP012332">
    <property type="protein sequence ID" value="AKU90192.1"/>
    <property type="molecule type" value="Genomic_DNA"/>
</dbReference>
<keyword evidence="3" id="KW-1185">Reference proteome</keyword>
<name>A0A0K1P9K2_9BACT</name>
<dbReference type="Proteomes" id="UP000055590">
    <property type="component" value="Chromosome"/>
</dbReference>
<evidence type="ECO:0000313" key="2">
    <source>
        <dbReference type="EMBL" id="AKU90192.1"/>
    </source>
</evidence>
<evidence type="ECO:0000256" key="1">
    <source>
        <dbReference type="SAM" id="MobiDB-lite"/>
    </source>
</evidence>
<feature type="compositionally biased region" description="Basic and acidic residues" evidence="1">
    <location>
        <begin position="37"/>
        <end position="50"/>
    </location>
</feature>
<organism evidence="2 3">
    <name type="scientific">Vulgatibacter incomptus</name>
    <dbReference type="NCBI Taxonomy" id="1391653"/>
    <lineage>
        <taxon>Bacteria</taxon>
        <taxon>Pseudomonadati</taxon>
        <taxon>Myxococcota</taxon>
        <taxon>Myxococcia</taxon>
        <taxon>Myxococcales</taxon>
        <taxon>Cystobacterineae</taxon>
        <taxon>Vulgatibacteraceae</taxon>
        <taxon>Vulgatibacter</taxon>
    </lineage>
</organism>
<feature type="region of interest" description="Disordered" evidence="1">
    <location>
        <begin position="31"/>
        <end position="58"/>
    </location>
</feature>
<reference evidence="2 3" key="1">
    <citation type="submission" date="2015-08" db="EMBL/GenBank/DDBJ databases">
        <authorList>
            <person name="Babu N.S."/>
            <person name="Beckwith C.J."/>
            <person name="Beseler K.G."/>
            <person name="Brison A."/>
            <person name="Carone J.V."/>
            <person name="Caskin T.P."/>
            <person name="Diamond M."/>
            <person name="Durham M.E."/>
            <person name="Foxe J.M."/>
            <person name="Go M."/>
            <person name="Henderson B.A."/>
            <person name="Jones I.B."/>
            <person name="McGettigan J.A."/>
            <person name="Micheletti S.J."/>
            <person name="Nasrallah M.E."/>
            <person name="Ortiz D."/>
            <person name="Piller C.R."/>
            <person name="Privatt S.R."/>
            <person name="Schneider S.L."/>
            <person name="Sharp S."/>
            <person name="Smith T.C."/>
            <person name="Stanton J.D."/>
            <person name="Ullery H.E."/>
            <person name="Wilson R.J."/>
            <person name="Serrano M.G."/>
            <person name="Buck G."/>
            <person name="Lee V."/>
            <person name="Wang Y."/>
            <person name="Carvalho R."/>
            <person name="Voegtly L."/>
            <person name="Shi R."/>
            <person name="Duckworth R."/>
            <person name="Johnson A."/>
            <person name="Loviza R."/>
            <person name="Walstead R."/>
            <person name="Shah Z."/>
            <person name="Kiflezghi M."/>
            <person name="Wade K."/>
            <person name="Ball S.L."/>
            <person name="Bradley K.W."/>
            <person name="Asai D.J."/>
            <person name="Bowman C.A."/>
            <person name="Russell D.A."/>
            <person name="Pope W.H."/>
            <person name="Jacobs-Sera D."/>
            <person name="Hendrix R.W."/>
            <person name="Hatfull G.F."/>
        </authorList>
    </citation>
    <scope>NUCLEOTIDE SEQUENCE [LARGE SCALE GENOMIC DNA]</scope>
    <source>
        <strain evidence="2 3">DSM 27710</strain>
    </source>
</reference>
<dbReference type="AlphaFoldDB" id="A0A0K1P9K2"/>
<accession>A0A0K1P9K2</accession>
<evidence type="ECO:0000313" key="3">
    <source>
        <dbReference type="Proteomes" id="UP000055590"/>
    </source>
</evidence>
<dbReference type="KEGG" id="vin:AKJ08_0579"/>
<sequence>MGPSGNLGECGSLCGRGVHMRRFMDRIELSNVRLSRSARDEAPRRNHHGDPGQPEDTQ</sequence>
<dbReference type="STRING" id="1391653.AKJ08_0579"/>
<proteinExistence type="predicted"/>
<gene>
    <name evidence="2" type="ORF">AKJ08_0579</name>
</gene>